<evidence type="ECO:0000313" key="2">
    <source>
        <dbReference type="Proteomes" id="UP000307507"/>
    </source>
</evidence>
<keyword evidence="2" id="KW-1185">Reference proteome</keyword>
<gene>
    <name evidence="1" type="ORF">E6C50_10795</name>
</gene>
<evidence type="ECO:0000313" key="1">
    <source>
        <dbReference type="EMBL" id="THF49834.1"/>
    </source>
</evidence>
<dbReference type="AlphaFoldDB" id="A0A4S3ZVI6"/>
<reference evidence="1 2" key="1">
    <citation type="submission" date="2019-04" db="EMBL/GenBank/DDBJ databases">
        <title>Flavobacterium sp. nov. isolated from construction timber.</title>
        <authorList>
            <person name="Lin S.-Y."/>
            <person name="Chang C.-T."/>
            <person name="Young C.-C."/>
        </authorList>
    </citation>
    <scope>NUCLEOTIDE SEQUENCE [LARGE SCALE GENOMIC DNA]</scope>
    <source>
        <strain evidence="1 2">CC-CTC003</strain>
    </source>
</reference>
<dbReference type="OrthoDB" id="1363959at2"/>
<accession>A0A4S3ZVI6</accession>
<dbReference type="RefSeq" id="WP_136403243.1">
    <property type="nucleotide sequence ID" value="NZ_SSNZ01000004.1"/>
</dbReference>
<name>A0A4S3ZVI6_9FLAO</name>
<proteinExistence type="predicted"/>
<organism evidence="1 2">
    <name type="scientific">Flavobacterium supellecticarium</name>
    <dbReference type="NCBI Taxonomy" id="2565924"/>
    <lineage>
        <taxon>Bacteria</taxon>
        <taxon>Pseudomonadati</taxon>
        <taxon>Bacteroidota</taxon>
        <taxon>Flavobacteriia</taxon>
        <taxon>Flavobacteriales</taxon>
        <taxon>Flavobacteriaceae</taxon>
        <taxon>Flavobacterium</taxon>
    </lineage>
</organism>
<sequence length="126" mass="14368">MNRIVTDKAAWSITEVYATDIRQLKDFFNEWNNRPKDMSVGTSFGIPFLQLKNNTSPIAFASLIVNENGAIGYKIYQKSSENSVIQTEWEKQAAMEFLEKKAAFKDVDSLQSGILCLLNWLDYSCN</sequence>
<dbReference type="EMBL" id="SSNZ01000004">
    <property type="protein sequence ID" value="THF49834.1"/>
    <property type="molecule type" value="Genomic_DNA"/>
</dbReference>
<comment type="caution">
    <text evidence="1">The sequence shown here is derived from an EMBL/GenBank/DDBJ whole genome shotgun (WGS) entry which is preliminary data.</text>
</comment>
<protein>
    <submittedName>
        <fullName evidence="1">Uncharacterized protein</fullName>
    </submittedName>
</protein>
<dbReference type="Proteomes" id="UP000307507">
    <property type="component" value="Unassembled WGS sequence"/>
</dbReference>